<dbReference type="EMBL" id="JAODUP010000012">
    <property type="protein sequence ID" value="KAK2169134.1"/>
    <property type="molecule type" value="Genomic_DNA"/>
</dbReference>
<dbReference type="InterPro" id="IPR000719">
    <property type="entry name" value="Prot_kinase_dom"/>
</dbReference>
<dbReference type="FunFam" id="1.10.510.10:FF:000107">
    <property type="entry name" value="kinase suppressor of Ras 1"/>
    <property type="match status" value="1"/>
</dbReference>
<dbReference type="SMART" id="SM00109">
    <property type="entry name" value="C1"/>
    <property type="match status" value="1"/>
</dbReference>
<dbReference type="PANTHER" id="PTHR44329:SF253">
    <property type="entry name" value="KINASE SUPPRESSOR OF RAS 2"/>
    <property type="match status" value="1"/>
</dbReference>
<dbReference type="InterPro" id="IPR046349">
    <property type="entry name" value="C1-like_sf"/>
</dbReference>
<feature type="region of interest" description="Disordered" evidence="11">
    <location>
        <begin position="236"/>
        <end position="326"/>
    </location>
</feature>
<evidence type="ECO:0000259" key="13">
    <source>
        <dbReference type="PROSITE" id="PS50081"/>
    </source>
</evidence>
<evidence type="ECO:0000313" key="14">
    <source>
        <dbReference type="EMBL" id="KAK2169134.1"/>
    </source>
</evidence>
<dbReference type="PANTHER" id="PTHR44329">
    <property type="entry name" value="SERINE/THREONINE-PROTEIN KINASE TNNI3K-RELATED"/>
    <property type="match status" value="1"/>
</dbReference>
<name>A0AAD9NJ68_9ANNE</name>
<evidence type="ECO:0000259" key="12">
    <source>
        <dbReference type="PROSITE" id="PS50011"/>
    </source>
</evidence>
<evidence type="ECO:0000256" key="7">
    <source>
        <dbReference type="ARBA" id="ARBA00022777"/>
    </source>
</evidence>
<reference evidence="14" key="1">
    <citation type="journal article" date="2023" name="Mol. Biol. Evol.">
        <title>Third-Generation Sequencing Reveals the Adaptive Role of the Epigenome in Three Deep-Sea Polychaetes.</title>
        <authorList>
            <person name="Perez M."/>
            <person name="Aroh O."/>
            <person name="Sun Y."/>
            <person name="Lan Y."/>
            <person name="Juniper S.K."/>
            <person name="Young C.R."/>
            <person name="Angers B."/>
            <person name="Qian P.Y."/>
        </authorList>
    </citation>
    <scope>NUCLEOTIDE SEQUENCE</scope>
    <source>
        <strain evidence="14">P08H-3</strain>
    </source>
</reference>
<evidence type="ECO:0000256" key="4">
    <source>
        <dbReference type="ARBA" id="ARBA00022679"/>
    </source>
</evidence>
<evidence type="ECO:0000256" key="5">
    <source>
        <dbReference type="ARBA" id="ARBA00022723"/>
    </source>
</evidence>
<feature type="compositionally biased region" description="Basic and acidic residues" evidence="11">
    <location>
        <begin position="374"/>
        <end position="387"/>
    </location>
</feature>
<dbReference type="InterPro" id="IPR046861">
    <property type="entry name" value="SAM_KSR1_N"/>
</dbReference>
<feature type="domain" description="Protein kinase" evidence="12">
    <location>
        <begin position="807"/>
        <end position="1072"/>
    </location>
</feature>
<evidence type="ECO:0000256" key="9">
    <source>
        <dbReference type="ARBA" id="ARBA00022840"/>
    </source>
</evidence>
<feature type="binding site" evidence="10">
    <location>
        <position position="833"/>
    </location>
    <ligand>
        <name>ATP</name>
        <dbReference type="ChEBI" id="CHEBI:30616"/>
    </ligand>
</feature>
<comment type="similarity">
    <text evidence="1">Belongs to the protein kinase superfamily. TKL Ser/Thr protein kinase family. RAF subfamily.</text>
</comment>
<dbReference type="GO" id="GO:0046872">
    <property type="term" value="F:metal ion binding"/>
    <property type="evidence" value="ECO:0007669"/>
    <property type="project" value="UniProtKB-KW"/>
</dbReference>
<comment type="caution">
    <text evidence="14">The sequence shown here is derived from an EMBL/GenBank/DDBJ whole genome shotgun (WGS) entry which is preliminary data.</text>
</comment>
<keyword evidence="9 10" id="KW-0067">ATP-binding</keyword>
<dbReference type="CDD" id="cd14063">
    <property type="entry name" value="PK_KSR"/>
    <property type="match status" value="1"/>
</dbReference>
<evidence type="ECO:0000256" key="6">
    <source>
        <dbReference type="ARBA" id="ARBA00022741"/>
    </source>
</evidence>
<dbReference type="InterPro" id="IPR008271">
    <property type="entry name" value="Ser/Thr_kinase_AS"/>
</dbReference>
<feature type="compositionally biased region" description="Polar residues" evidence="11">
    <location>
        <begin position="389"/>
        <end position="403"/>
    </location>
</feature>
<evidence type="ECO:0000313" key="15">
    <source>
        <dbReference type="Proteomes" id="UP001208570"/>
    </source>
</evidence>
<feature type="compositionally biased region" description="Polar residues" evidence="11">
    <location>
        <begin position="254"/>
        <end position="268"/>
    </location>
</feature>
<dbReference type="InterPro" id="IPR011009">
    <property type="entry name" value="Kinase-like_dom_sf"/>
</dbReference>
<sequence>MSSEREKEGITLEKVVEQCVMAERMIDITAKQLIGLRTQCTTTEELTQKMICETESKLIKLFSKQLVAKSRLQLDEVPESLLKYPSIERWLHVVGIPDQTSKKELVKWVASKSRALLALKRNLIAMMTYEKHAVSTDHNGDEKGKTTSVLNALKLVIFVRPPSNIIAQRGFSMDNLMKMSDAEITQQMGRNQIEAQNIIRLCTALRNLKIWTEQQLSGEMASLDQDLHWSSYKSAATSSSYTSGSPKFPHHQRPSTSSLPADTHLNAQSPTPSDTPPMSMPGSPLPLPSPAEQRKRFTPPQTPPLVKPSSKGKFPTTPPPQRRHQLYPNAFLPLTKSKSHESQLSMKVNQDAQVDMSRYLNKKPENLTLVGSHEAIHQRKQSSDGKEMTCSSSRGPSGQTSPLTPRRSPPYKSHIDISSITDDVHPSRKNQLAVPISPRGGNMKHAIAHRLVKLSSCDLCQRQMFLGFKCKQCKFQTKVIISTCDLCNKHIFRGKVCRECKAKYHKECAAKAAPACGLPQELLTLYVETLSTGDGSPNVIRRFSHASALSENMIHANSVPIFTGPDSSSTTSSCTSSTPSSPALFITHCSSPSSTPHPSPRIRITSDSNCQFQFPDVRSEPSSLTSTLDSIGTASSIASVGIENSNLKDDVINTNTSNDSDKSDKTLVDTGSSYEKPSLLDRVDSQESTEDGLYQSWTRVNSMYIGGLSSKNSVSDILEHLTELGVQKPGEIKQLSDKNGWRSFMAIIPSTKKLDVLDKGKWPKGYMCSAFVTWTQVQTKSDREAIWPQKQLISIALKEWDIPYEELDIGEEIGTGRFGTVYKGKWHGEIAIKMLKTDPDRDNQAQLQAFKLEVAMLRKTRHENLVLFMGACMKLPQLAIVTSLCRGDTLYTRIHLRREKFTINRAIIIAIQVAQGMSYLHAKHIIHRDLKSKNVFLEGGKAIITDFGLFSVAKLCHGNRTGEWLTIPQGWLCYLSPEIMRSLHVGSRTDKDLPFTEASDVYAFGTVWFELLAGEYPFKSQPPEVTIWQVGKGIKQSLSSLQASRDVKDILMMCWSYCPDDRPDFTMIHKTVDHLPKKRLARSPSHPIQLSRSAESVF</sequence>
<dbReference type="Gene3D" id="1.10.510.10">
    <property type="entry name" value="Transferase(Phosphotransferase) domain 1"/>
    <property type="match status" value="1"/>
</dbReference>
<keyword evidence="3" id="KW-0723">Serine/threonine-protein kinase</keyword>
<keyword evidence="8" id="KW-0862">Zinc</keyword>
<dbReference type="PROSITE" id="PS00107">
    <property type="entry name" value="PROTEIN_KINASE_ATP"/>
    <property type="match status" value="1"/>
</dbReference>
<evidence type="ECO:0000256" key="10">
    <source>
        <dbReference type="PROSITE-ProRule" id="PRU10141"/>
    </source>
</evidence>
<dbReference type="GO" id="GO:0004674">
    <property type="term" value="F:protein serine/threonine kinase activity"/>
    <property type="evidence" value="ECO:0007669"/>
    <property type="project" value="UniProtKB-KW"/>
</dbReference>
<evidence type="ECO:0000256" key="1">
    <source>
        <dbReference type="ARBA" id="ARBA00010507"/>
    </source>
</evidence>
<dbReference type="FunFam" id="3.30.200.20:FF:000024">
    <property type="entry name" value="B-Raf proto-oncogene serine/threonine-protein kinase"/>
    <property type="match status" value="1"/>
</dbReference>
<dbReference type="SUPFAM" id="SSF56112">
    <property type="entry name" value="Protein kinase-like (PK-like)"/>
    <property type="match status" value="1"/>
</dbReference>
<gene>
    <name evidence="14" type="ORF">LSH36_12g18050</name>
</gene>
<keyword evidence="15" id="KW-1185">Reference proteome</keyword>
<dbReference type="AlphaFoldDB" id="A0AAD9NJ68"/>
<dbReference type="InterPro" id="IPR002219">
    <property type="entry name" value="PKC_DAG/PE"/>
</dbReference>
<evidence type="ECO:0000256" key="3">
    <source>
        <dbReference type="ARBA" id="ARBA00022527"/>
    </source>
</evidence>
<feature type="region of interest" description="Disordered" evidence="11">
    <location>
        <begin position="649"/>
        <end position="673"/>
    </location>
</feature>
<feature type="compositionally biased region" description="Low complexity" evidence="11">
    <location>
        <begin position="236"/>
        <end position="245"/>
    </location>
</feature>
<feature type="domain" description="Phorbol-ester/DAG-type" evidence="13">
    <location>
        <begin position="472"/>
        <end position="516"/>
    </location>
</feature>
<dbReference type="PROSITE" id="PS00108">
    <property type="entry name" value="PROTEIN_KINASE_ST"/>
    <property type="match status" value="1"/>
</dbReference>
<evidence type="ECO:0000256" key="2">
    <source>
        <dbReference type="ARBA" id="ARBA00012513"/>
    </source>
</evidence>
<dbReference type="InterPro" id="IPR001245">
    <property type="entry name" value="Ser-Thr/Tyr_kinase_cat_dom"/>
</dbReference>
<evidence type="ECO:0000256" key="11">
    <source>
        <dbReference type="SAM" id="MobiDB-lite"/>
    </source>
</evidence>
<accession>A0AAD9NJ68</accession>
<dbReference type="InterPro" id="IPR013761">
    <property type="entry name" value="SAM/pointed_sf"/>
</dbReference>
<protein>
    <recommendedName>
        <fullName evidence="2">non-specific serine/threonine protein kinase</fullName>
        <ecNumber evidence="2">2.7.11.1</ecNumber>
    </recommendedName>
</protein>
<dbReference type="InterPro" id="IPR046933">
    <property type="entry name" value="SAM_KSR1_N_sf"/>
</dbReference>
<keyword evidence="7" id="KW-0418">Kinase</keyword>
<keyword evidence="5" id="KW-0479">Metal-binding</keyword>
<organism evidence="14 15">
    <name type="scientific">Paralvinella palmiformis</name>
    <dbReference type="NCBI Taxonomy" id="53620"/>
    <lineage>
        <taxon>Eukaryota</taxon>
        <taxon>Metazoa</taxon>
        <taxon>Spiralia</taxon>
        <taxon>Lophotrochozoa</taxon>
        <taxon>Annelida</taxon>
        <taxon>Polychaeta</taxon>
        <taxon>Sedentaria</taxon>
        <taxon>Canalipalpata</taxon>
        <taxon>Terebellida</taxon>
        <taxon>Terebelliformia</taxon>
        <taxon>Alvinellidae</taxon>
        <taxon>Paralvinella</taxon>
    </lineage>
</organism>
<keyword evidence="4" id="KW-0808">Transferase</keyword>
<dbReference type="InterPro" id="IPR017441">
    <property type="entry name" value="Protein_kinase_ATP_BS"/>
</dbReference>
<dbReference type="GO" id="GO:0005524">
    <property type="term" value="F:ATP binding"/>
    <property type="evidence" value="ECO:0007669"/>
    <property type="project" value="UniProtKB-UniRule"/>
</dbReference>
<dbReference type="InterPro" id="IPR051681">
    <property type="entry name" value="Ser/Thr_Kinases-Pseudokinases"/>
</dbReference>
<feature type="compositionally biased region" description="Pro residues" evidence="11">
    <location>
        <begin position="273"/>
        <end position="289"/>
    </location>
</feature>
<dbReference type="CDD" id="cd20812">
    <property type="entry name" value="C1_KSR"/>
    <property type="match status" value="1"/>
</dbReference>
<dbReference type="PROSITE" id="PS50011">
    <property type="entry name" value="PROTEIN_KINASE_DOM"/>
    <property type="match status" value="1"/>
</dbReference>
<dbReference type="Pfam" id="PF07714">
    <property type="entry name" value="PK_Tyr_Ser-Thr"/>
    <property type="match status" value="1"/>
</dbReference>
<proteinExistence type="inferred from homology"/>
<dbReference type="EC" id="2.7.11.1" evidence="2"/>
<dbReference type="SUPFAM" id="SSF57889">
    <property type="entry name" value="Cysteine-rich domain"/>
    <property type="match status" value="1"/>
</dbReference>
<dbReference type="Gene3D" id="6.10.140.1120">
    <property type="match status" value="1"/>
</dbReference>
<dbReference type="Pfam" id="PF20406">
    <property type="entry name" value="SAM_KSR1_N"/>
    <property type="match status" value="1"/>
</dbReference>
<dbReference type="Gene3D" id="3.30.200.20">
    <property type="entry name" value="Phosphorylase Kinase, domain 1"/>
    <property type="match status" value="1"/>
</dbReference>
<dbReference type="Proteomes" id="UP001208570">
    <property type="component" value="Unassembled WGS sequence"/>
</dbReference>
<evidence type="ECO:0000256" key="8">
    <source>
        <dbReference type="ARBA" id="ARBA00022833"/>
    </source>
</evidence>
<dbReference type="Gene3D" id="3.30.60.20">
    <property type="match status" value="2"/>
</dbReference>
<dbReference type="PROSITE" id="PS50081">
    <property type="entry name" value="ZF_DAG_PE_2"/>
    <property type="match status" value="1"/>
</dbReference>
<feature type="region of interest" description="Disordered" evidence="11">
    <location>
        <begin position="365"/>
        <end position="415"/>
    </location>
</feature>
<dbReference type="SMART" id="SM00220">
    <property type="entry name" value="S_TKc"/>
    <property type="match status" value="1"/>
</dbReference>
<dbReference type="Gene3D" id="1.10.150.50">
    <property type="entry name" value="Transcription Factor, Ets-1"/>
    <property type="match status" value="1"/>
</dbReference>
<keyword evidence="6 10" id="KW-0547">Nucleotide-binding</keyword>